<sequence length="117" mass="12865">MLTPSRCQNFSEFFLLAPNKLLQIFPLALFSDLAGFGCPKLEGEAWRSGRGGVNCRASYGAGVSWTTPRINTDAQRLIGPFLRGATENRPGDDGRGERKRWAAFSGTLDGERSGKRR</sequence>
<protein>
    <submittedName>
        <fullName evidence="2">Uncharacterized protein</fullName>
    </submittedName>
</protein>
<evidence type="ECO:0000313" key="3">
    <source>
        <dbReference type="Proteomes" id="UP000826195"/>
    </source>
</evidence>
<comment type="caution">
    <text evidence="2">The sequence shown here is derived from an EMBL/GenBank/DDBJ whole genome shotgun (WGS) entry which is preliminary data.</text>
</comment>
<name>A0AAV7I9H1_COTGL</name>
<dbReference type="Proteomes" id="UP000826195">
    <property type="component" value="Unassembled WGS sequence"/>
</dbReference>
<reference evidence="2 3" key="1">
    <citation type="journal article" date="2021" name="J. Hered.">
        <title>A chromosome-level genome assembly of the parasitoid wasp, Cotesia glomerata (Hymenoptera: Braconidae).</title>
        <authorList>
            <person name="Pinto B.J."/>
            <person name="Weis J.J."/>
            <person name="Gamble T."/>
            <person name="Ode P.J."/>
            <person name="Paul R."/>
            <person name="Zaspel J.M."/>
        </authorList>
    </citation>
    <scope>NUCLEOTIDE SEQUENCE [LARGE SCALE GENOMIC DNA]</scope>
    <source>
        <strain evidence="2">CgM1</strain>
    </source>
</reference>
<feature type="region of interest" description="Disordered" evidence="1">
    <location>
        <begin position="81"/>
        <end position="117"/>
    </location>
</feature>
<proteinExistence type="predicted"/>
<evidence type="ECO:0000256" key="1">
    <source>
        <dbReference type="SAM" id="MobiDB-lite"/>
    </source>
</evidence>
<dbReference type="AlphaFoldDB" id="A0AAV7I9H1"/>
<evidence type="ECO:0000313" key="2">
    <source>
        <dbReference type="EMBL" id="KAH0547370.1"/>
    </source>
</evidence>
<keyword evidence="3" id="KW-1185">Reference proteome</keyword>
<gene>
    <name evidence="2" type="ORF">KQX54_018963</name>
</gene>
<organism evidence="2 3">
    <name type="scientific">Cotesia glomerata</name>
    <name type="common">Lepidopteran parasitic wasp</name>
    <name type="synonym">Apanteles glomeratus</name>
    <dbReference type="NCBI Taxonomy" id="32391"/>
    <lineage>
        <taxon>Eukaryota</taxon>
        <taxon>Metazoa</taxon>
        <taxon>Ecdysozoa</taxon>
        <taxon>Arthropoda</taxon>
        <taxon>Hexapoda</taxon>
        <taxon>Insecta</taxon>
        <taxon>Pterygota</taxon>
        <taxon>Neoptera</taxon>
        <taxon>Endopterygota</taxon>
        <taxon>Hymenoptera</taxon>
        <taxon>Apocrita</taxon>
        <taxon>Ichneumonoidea</taxon>
        <taxon>Braconidae</taxon>
        <taxon>Microgastrinae</taxon>
        <taxon>Cotesia</taxon>
    </lineage>
</organism>
<dbReference type="EMBL" id="JAHXZJ010002237">
    <property type="protein sequence ID" value="KAH0547370.1"/>
    <property type="molecule type" value="Genomic_DNA"/>
</dbReference>
<feature type="compositionally biased region" description="Basic and acidic residues" evidence="1">
    <location>
        <begin position="89"/>
        <end position="100"/>
    </location>
</feature>
<accession>A0AAV7I9H1</accession>